<sequence>MALSRSILFSSMLLHVLAIEHGLADEAIRRATVQQSILDRMWVRALVPNGDNSSHQLHVLLNATTAALVTNDASMVAGLLVYAGDSALIGHASVDQGWDNKLSRALLTATDKEHASTTSSLSELGELADHLGFVLLAVLNQRGQPYDDLVRLALQGGSEESDSLCYALACASAEKPAMPLQRLALSSSGTLRARAVDLLLSEEPENGVNGLLAAWVRIGRRDEAGALEALHTSIRKELWAIHPNTHPEGVSAQSMVIPSSDFGQRSGLTGEHWQRSYGQVFIRKDSVVLRRGLQEVLKCRDMCNVLRASQPRRGDATALSALLYCAGLRLMSDQSALSSQVLIGKHLCKSFRSEAEAFCDDHSIEYHEIVDSETAFISREKDLGQFKRIIALSGAHVALNGEFPFSVERVFLRQRGLDVGMTEKAVAAFCRRVAAAVGDR</sequence>
<gene>
    <name evidence="1" type="ORF">Mal4_39960</name>
</gene>
<organism evidence="1 2">
    <name type="scientific">Maioricimonas rarisocia</name>
    <dbReference type="NCBI Taxonomy" id="2528026"/>
    <lineage>
        <taxon>Bacteria</taxon>
        <taxon>Pseudomonadati</taxon>
        <taxon>Planctomycetota</taxon>
        <taxon>Planctomycetia</taxon>
        <taxon>Planctomycetales</taxon>
        <taxon>Planctomycetaceae</taxon>
        <taxon>Maioricimonas</taxon>
    </lineage>
</organism>
<evidence type="ECO:0000313" key="2">
    <source>
        <dbReference type="Proteomes" id="UP000320496"/>
    </source>
</evidence>
<evidence type="ECO:0000313" key="1">
    <source>
        <dbReference type="EMBL" id="QDU39650.1"/>
    </source>
</evidence>
<accession>A0A517ZB45</accession>
<keyword evidence="2" id="KW-1185">Reference proteome</keyword>
<name>A0A517ZB45_9PLAN</name>
<dbReference type="EMBL" id="CP036275">
    <property type="protein sequence ID" value="QDU39650.1"/>
    <property type="molecule type" value="Genomic_DNA"/>
</dbReference>
<reference evidence="1 2" key="1">
    <citation type="submission" date="2019-02" db="EMBL/GenBank/DDBJ databases">
        <title>Deep-cultivation of Planctomycetes and their phenomic and genomic characterization uncovers novel biology.</title>
        <authorList>
            <person name="Wiegand S."/>
            <person name="Jogler M."/>
            <person name="Boedeker C."/>
            <person name="Pinto D."/>
            <person name="Vollmers J."/>
            <person name="Rivas-Marin E."/>
            <person name="Kohn T."/>
            <person name="Peeters S.H."/>
            <person name="Heuer A."/>
            <person name="Rast P."/>
            <person name="Oberbeckmann S."/>
            <person name="Bunk B."/>
            <person name="Jeske O."/>
            <person name="Meyerdierks A."/>
            <person name="Storesund J.E."/>
            <person name="Kallscheuer N."/>
            <person name="Luecker S."/>
            <person name="Lage O.M."/>
            <person name="Pohl T."/>
            <person name="Merkel B.J."/>
            <person name="Hornburger P."/>
            <person name="Mueller R.-W."/>
            <person name="Bruemmer F."/>
            <person name="Labrenz M."/>
            <person name="Spormann A.M."/>
            <person name="Op den Camp H."/>
            <person name="Overmann J."/>
            <person name="Amann R."/>
            <person name="Jetten M.S.M."/>
            <person name="Mascher T."/>
            <person name="Medema M.H."/>
            <person name="Devos D.P."/>
            <person name="Kaster A.-K."/>
            <person name="Ovreas L."/>
            <person name="Rohde M."/>
            <person name="Galperin M.Y."/>
            <person name="Jogler C."/>
        </authorList>
    </citation>
    <scope>NUCLEOTIDE SEQUENCE [LARGE SCALE GENOMIC DNA]</scope>
    <source>
        <strain evidence="1 2">Mal4</strain>
    </source>
</reference>
<dbReference type="KEGG" id="mri:Mal4_39960"/>
<proteinExistence type="predicted"/>
<protein>
    <submittedName>
        <fullName evidence="1">Uncharacterized protein</fullName>
    </submittedName>
</protein>
<dbReference type="Proteomes" id="UP000320496">
    <property type="component" value="Chromosome"/>
</dbReference>
<dbReference type="AlphaFoldDB" id="A0A517ZB45"/>
<dbReference type="RefSeq" id="WP_145370811.1">
    <property type="nucleotide sequence ID" value="NZ_CP036275.1"/>
</dbReference>